<dbReference type="SUPFAM" id="SSF63380">
    <property type="entry name" value="Riboflavin synthase domain-like"/>
    <property type="match status" value="1"/>
</dbReference>
<dbReference type="InterPro" id="IPR017927">
    <property type="entry name" value="FAD-bd_FR_type"/>
</dbReference>
<evidence type="ECO:0000313" key="2">
    <source>
        <dbReference type="EMBL" id="CAA9575187.1"/>
    </source>
</evidence>
<name>A0A6J4VCY2_9DEIN</name>
<dbReference type="PANTHER" id="PTHR47354:SF5">
    <property type="entry name" value="PROTEIN RFBI"/>
    <property type="match status" value="1"/>
</dbReference>
<sequence>MPHIASLQFVSMNIDDQGTAALHFRPRRPLGYLAGQHGLWLVPRGGVKPFTVASAPEEEFVTLGTSLNSQSRFKRALVTLAVSSTVRLFGPIANFSLDRTAPTVVMLAQGIGVTPFRSMLRHQALSSADRYSTLIHVGAQHPFRGDTEPAATEAYYPTSHEAFIQHLAAATVRHPDATFMISGTPAFVRSTAAQLKATSIESSQIRRDAFYGWSGS</sequence>
<proteinExistence type="predicted"/>
<dbReference type="PANTHER" id="PTHR47354">
    <property type="entry name" value="NADH OXIDOREDUCTASE HCR"/>
    <property type="match status" value="1"/>
</dbReference>
<organism evidence="2">
    <name type="scientific">uncultured Truepera sp</name>
    <dbReference type="NCBI Taxonomy" id="543023"/>
    <lineage>
        <taxon>Bacteria</taxon>
        <taxon>Thermotogati</taxon>
        <taxon>Deinococcota</taxon>
        <taxon>Deinococci</taxon>
        <taxon>Trueperales</taxon>
        <taxon>Trueperaceae</taxon>
        <taxon>Truepera</taxon>
        <taxon>environmental samples</taxon>
    </lineage>
</organism>
<dbReference type="AlphaFoldDB" id="A0A6J4VCY2"/>
<dbReference type="CDD" id="cd00322">
    <property type="entry name" value="FNR_like"/>
    <property type="match status" value="1"/>
</dbReference>
<protein>
    <submittedName>
        <fullName evidence="2">Flavodoxin reductases (Ferredoxin-NADPH reductases) family 1</fullName>
    </submittedName>
</protein>
<dbReference type="Gene3D" id="2.40.30.10">
    <property type="entry name" value="Translation factors"/>
    <property type="match status" value="1"/>
</dbReference>
<reference evidence="2" key="1">
    <citation type="submission" date="2020-02" db="EMBL/GenBank/DDBJ databases">
        <authorList>
            <person name="Meier V. D."/>
        </authorList>
    </citation>
    <scope>NUCLEOTIDE SEQUENCE</scope>
    <source>
        <strain evidence="2">AVDCRST_MAG86</strain>
    </source>
</reference>
<dbReference type="GO" id="GO:0016491">
    <property type="term" value="F:oxidoreductase activity"/>
    <property type="evidence" value="ECO:0007669"/>
    <property type="project" value="InterPro"/>
</dbReference>
<feature type="domain" description="FAD-binding FR-type" evidence="1">
    <location>
        <begin position="1"/>
        <end position="98"/>
    </location>
</feature>
<gene>
    <name evidence="2" type="ORF">AVDCRST_MAG86-2177</name>
</gene>
<evidence type="ECO:0000259" key="1">
    <source>
        <dbReference type="PROSITE" id="PS51384"/>
    </source>
</evidence>
<dbReference type="PROSITE" id="PS51384">
    <property type="entry name" value="FAD_FR"/>
    <property type="match status" value="1"/>
</dbReference>
<dbReference type="InterPro" id="IPR039261">
    <property type="entry name" value="FNR_nucleotide-bd"/>
</dbReference>
<dbReference type="InterPro" id="IPR050415">
    <property type="entry name" value="MRET"/>
</dbReference>
<dbReference type="SUPFAM" id="SSF52343">
    <property type="entry name" value="Ferredoxin reductase-like, C-terminal NADP-linked domain"/>
    <property type="match status" value="1"/>
</dbReference>
<accession>A0A6J4VCY2</accession>
<dbReference type="EMBL" id="CADCWP010000175">
    <property type="protein sequence ID" value="CAA9575187.1"/>
    <property type="molecule type" value="Genomic_DNA"/>
</dbReference>
<dbReference type="Gene3D" id="3.40.50.80">
    <property type="entry name" value="Nucleotide-binding domain of ferredoxin-NADP reductase (FNR) module"/>
    <property type="match status" value="1"/>
</dbReference>
<dbReference type="InterPro" id="IPR017938">
    <property type="entry name" value="Riboflavin_synthase-like_b-brl"/>
</dbReference>